<organism evidence="1 2">
    <name type="scientific">Croceicoccus marinus</name>
    <dbReference type="NCBI Taxonomy" id="450378"/>
    <lineage>
        <taxon>Bacteria</taxon>
        <taxon>Pseudomonadati</taxon>
        <taxon>Pseudomonadota</taxon>
        <taxon>Alphaproteobacteria</taxon>
        <taxon>Sphingomonadales</taxon>
        <taxon>Erythrobacteraceae</taxon>
        <taxon>Croceicoccus</taxon>
    </lineage>
</organism>
<gene>
    <name evidence="1" type="ORF">A9D14_10050</name>
</gene>
<dbReference type="AlphaFoldDB" id="A0A1Z1FCH2"/>
<dbReference type="STRING" id="450378.GCA_001661675_02025"/>
<name>A0A1Z1FCH2_9SPHN</name>
<accession>A0A1Z1FCH2</accession>
<protein>
    <submittedName>
        <fullName evidence="1">Uncharacterized protein</fullName>
    </submittedName>
</protein>
<dbReference type="EMBL" id="CP019602">
    <property type="protein sequence ID" value="ARU16460.1"/>
    <property type="molecule type" value="Genomic_DNA"/>
</dbReference>
<evidence type="ECO:0000313" key="2">
    <source>
        <dbReference type="Proteomes" id="UP000195807"/>
    </source>
</evidence>
<dbReference type="Proteomes" id="UP000195807">
    <property type="component" value="Chromosome"/>
</dbReference>
<dbReference type="OrthoDB" id="7407722at2"/>
<sequence length="112" mass="12204">MTHAATIADDRLEAALALPGARRSLRVAIGHLNVSLPDSVSEQELLGSLLDIQPFSIDRVCVREFLNEAELETLSDLVTSGAISYDQLADAASLHLPSGHETRRWLDDRKGL</sequence>
<proteinExistence type="predicted"/>
<reference evidence="1 2" key="1">
    <citation type="submission" date="2017-01" db="EMBL/GenBank/DDBJ databases">
        <title>Complete genome sequence of esterase-producing bacterium Croceicoccus marinus E4A9.</title>
        <authorList>
            <person name="Wu Y.-H."/>
            <person name="Cheng H."/>
            <person name="Xu L."/>
            <person name="Huo Y.-Y."/>
            <person name="Wang C.-S."/>
            <person name="Xu X.-W."/>
        </authorList>
    </citation>
    <scope>NUCLEOTIDE SEQUENCE [LARGE SCALE GENOMIC DNA]</scope>
    <source>
        <strain evidence="1 2">E4A9</strain>
    </source>
</reference>
<dbReference type="KEGG" id="cman:A9D14_10050"/>
<evidence type="ECO:0000313" key="1">
    <source>
        <dbReference type="EMBL" id="ARU16460.1"/>
    </source>
</evidence>
<keyword evidence="2" id="KW-1185">Reference proteome</keyword>
<dbReference type="RefSeq" id="WP_063512795.1">
    <property type="nucleotide sequence ID" value="NZ_CP019602.1"/>
</dbReference>